<dbReference type="GeneID" id="11972162"/>
<dbReference type="AlphaFoldDB" id="H8I6A1"/>
<dbReference type="InterPro" id="IPR036291">
    <property type="entry name" value="NAD(P)-bd_dom_sf"/>
</dbReference>
<evidence type="ECO:0000256" key="1">
    <source>
        <dbReference type="ARBA" id="ARBA00007637"/>
    </source>
</evidence>
<evidence type="ECO:0000259" key="2">
    <source>
        <dbReference type="Pfam" id="PF01370"/>
    </source>
</evidence>
<keyword evidence="3" id="KW-0413">Isomerase</keyword>
<dbReference type="Proteomes" id="UP000005233">
    <property type="component" value="Chromosome"/>
</dbReference>
<reference evidence="3 4" key="1">
    <citation type="journal article" date="2012" name="J. Bacteriol.">
        <title>Complete genome sequence of a thermophilic methanogen, Methanocella conradii HZ254, isolated from Chinese rice field soil.</title>
        <authorList>
            <person name="Lu Z."/>
            <person name="Lu Y."/>
        </authorList>
    </citation>
    <scope>NUCLEOTIDE SEQUENCE [LARGE SCALE GENOMIC DNA]</scope>
    <source>
        <strain evidence="4">DSM 24694 / JCM 17849 / CGMCC 1.5162 / HZ254</strain>
    </source>
</reference>
<organism evidence="3 4">
    <name type="scientific">Methanocella conradii (strain DSM 24694 / JCM 17849 / CGMCC 1.5162 / HZ254)</name>
    <dbReference type="NCBI Taxonomy" id="1041930"/>
    <lineage>
        <taxon>Archaea</taxon>
        <taxon>Methanobacteriati</taxon>
        <taxon>Methanobacteriota</taxon>
        <taxon>Stenosarchaea group</taxon>
        <taxon>Methanomicrobia</taxon>
        <taxon>Methanocellales</taxon>
        <taxon>Methanocellaceae</taxon>
        <taxon>Methanocella</taxon>
    </lineage>
</organism>
<dbReference type="PANTHER" id="PTHR43000">
    <property type="entry name" value="DTDP-D-GLUCOSE 4,6-DEHYDRATASE-RELATED"/>
    <property type="match status" value="1"/>
</dbReference>
<dbReference type="SUPFAM" id="SSF51735">
    <property type="entry name" value="NAD(P)-binding Rossmann-fold domains"/>
    <property type="match status" value="1"/>
</dbReference>
<dbReference type="InterPro" id="IPR001509">
    <property type="entry name" value="Epimerase_deHydtase"/>
</dbReference>
<dbReference type="STRING" id="1041930.Mtc_2008"/>
<sequence length="313" mass="33985">MRLRKVLLTGGLGQVGSYLCEELVRRGCVVTILDNLSSGANAYPPEANFVKGDIRDAGLVNILVSRADAVIHCAAQIFVARSMEDPVFDADNNVMGTLNLLNASRKAEVKRFVYFSSAATYGNPVRLPLDESHPQEPLSPYGASKLSGEKYALMFHRAYGLPVTSIRPFNIYSPRQDPSNPYSGVISKFIDRVSHGMSPIVYGDGSATRDFVSVHDVVDMVMLMLEKEEAVGRAFNCGTGKATRIDELARMVIDLYGKGLEPEFQPERPGDIKDSYADISLAKKALGYTPKVGLKEGLKDLVAAKSSSCGPSL</sequence>
<dbReference type="eggNOG" id="arCOG01369">
    <property type="taxonomic scope" value="Archaea"/>
</dbReference>
<dbReference type="Gene3D" id="3.90.25.10">
    <property type="entry name" value="UDP-galactose 4-epimerase, domain 1"/>
    <property type="match status" value="1"/>
</dbReference>
<gene>
    <name evidence="3" type="primary">galE-6</name>
    <name evidence="3" type="ordered locus">Mtc_2008</name>
</gene>
<dbReference type="EMBL" id="CP003243">
    <property type="protein sequence ID" value="AFD00748.1"/>
    <property type="molecule type" value="Genomic_DNA"/>
</dbReference>
<evidence type="ECO:0000313" key="3">
    <source>
        <dbReference type="EMBL" id="AFD00748.1"/>
    </source>
</evidence>
<name>H8I6A1_METCZ</name>
<dbReference type="OrthoDB" id="4907at2157"/>
<dbReference type="KEGG" id="mez:Mtc_2008"/>
<keyword evidence="4" id="KW-1185">Reference proteome</keyword>
<dbReference type="RefSeq" id="WP_014406579.1">
    <property type="nucleotide sequence ID" value="NC_017034.1"/>
</dbReference>
<proteinExistence type="inferred from homology"/>
<comment type="similarity">
    <text evidence="1">Belongs to the NAD(P)-dependent epimerase/dehydratase family.</text>
</comment>
<dbReference type="PRINTS" id="PR01713">
    <property type="entry name" value="NUCEPIMERASE"/>
</dbReference>
<dbReference type="Gene3D" id="3.40.50.720">
    <property type="entry name" value="NAD(P)-binding Rossmann-like Domain"/>
    <property type="match status" value="1"/>
</dbReference>
<protein>
    <submittedName>
        <fullName evidence="3">Nucleoside-diphosphate-sugar epimerase</fullName>
        <ecNumber evidence="3">5.1.3.2</ecNumber>
    </submittedName>
</protein>
<dbReference type="EC" id="5.1.3.2" evidence="3"/>
<dbReference type="GO" id="GO:0003978">
    <property type="term" value="F:UDP-glucose 4-epimerase activity"/>
    <property type="evidence" value="ECO:0007669"/>
    <property type="project" value="UniProtKB-EC"/>
</dbReference>
<dbReference type="HOGENOM" id="CLU_007383_1_7_2"/>
<accession>H8I6A1</accession>
<dbReference type="Pfam" id="PF01370">
    <property type="entry name" value="Epimerase"/>
    <property type="match status" value="1"/>
</dbReference>
<feature type="domain" description="NAD-dependent epimerase/dehydratase" evidence="2">
    <location>
        <begin position="6"/>
        <end position="238"/>
    </location>
</feature>
<evidence type="ECO:0000313" key="4">
    <source>
        <dbReference type="Proteomes" id="UP000005233"/>
    </source>
</evidence>